<evidence type="ECO:0000313" key="2">
    <source>
        <dbReference type="EMBL" id="CUH63123.1"/>
    </source>
</evidence>
<keyword evidence="1" id="KW-0472">Membrane</keyword>
<dbReference type="PANTHER" id="PTHR37826:SF3">
    <property type="entry name" value="J DOMAIN-CONTAINING PROTEIN"/>
    <property type="match status" value="1"/>
</dbReference>
<reference evidence="2 3" key="1">
    <citation type="submission" date="2015-09" db="EMBL/GenBank/DDBJ databases">
        <authorList>
            <consortium name="Swine Surveillance"/>
        </authorList>
    </citation>
    <scope>NUCLEOTIDE SEQUENCE [LARGE SCALE GENOMIC DNA]</scope>
    <source>
        <strain evidence="2 3">CECT 4357</strain>
    </source>
</reference>
<dbReference type="Proteomes" id="UP000051587">
    <property type="component" value="Unassembled WGS sequence"/>
</dbReference>
<dbReference type="OrthoDB" id="3182597at2"/>
<dbReference type="GO" id="GO:0000428">
    <property type="term" value="C:DNA-directed RNA polymerase complex"/>
    <property type="evidence" value="ECO:0007669"/>
    <property type="project" value="UniProtKB-KW"/>
</dbReference>
<protein>
    <submittedName>
        <fullName evidence="2">DNA-directed RNA polymerase subunit P</fullName>
    </submittedName>
</protein>
<keyword evidence="3" id="KW-1185">Reference proteome</keyword>
<keyword evidence="1" id="KW-0812">Transmembrane</keyword>
<keyword evidence="2" id="KW-0240">DNA-directed RNA polymerase</keyword>
<proteinExistence type="predicted"/>
<evidence type="ECO:0000313" key="3">
    <source>
        <dbReference type="Proteomes" id="UP000051587"/>
    </source>
</evidence>
<feature type="transmembrane region" description="Helical" evidence="1">
    <location>
        <begin position="340"/>
        <end position="359"/>
    </location>
</feature>
<dbReference type="EMBL" id="CYSA01000006">
    <property type="protein sequence ID" value="CUH63123.1"/>
    <property type="molecule type" value="Genomic_DNA"/>
</dbReference>
<name>A0A0P1FRH8_THAGE</name>
<dbReference type="PANTHER" id="PTHR37826">
    <property type="entry name" value="FLOTILLIN BAND_7_5 DOMAIN PROTEIN"/>
    <property type="match status" value="1"/>
</dbReference>
<sequence length="365" mass="41502">MASTEHRFPCDECGADLRFDPEQGQLVCDHCGYTAEMAQRSPRTGGIQELDFKHALDNLLPSQDFEETRVSKCPNCGAQIELDDATHAAECPFCATPVVTDTGAHRHIKPRGVLPFALTEGQARKSMTDWLGRLWFAPNGLQEYARKGRKMEGIYVPYWTYDADTKSSYRGERGVVYYETRTVMRDGKRVQEQVQKVRWYPASGRVARFFDDVLVLASRSLPKSYTDALEPWDLAALEPYRPEFLAGFRAEGYTVDLDEGYDEARRHMDRVIERDVRFDIGGDRQRVHDVQTQISDVTFKHILLPVWLAAYKYRGKTYRFVVNGRTGQVRGERPWSVWKITIAVVLGLIVAGGIGYLIAMSEGNV</sequence>
<evidence type="ECO:0000256" key="1">
    <source>
        <dbReference type="SAM" id="Phobius"/>
    </source>
</evidence>
<dbReference type="STRING" id="53501.SAMN04488043_1239"/>
<dbReference type="RefSeq" id="WP_058261297.1">
    <property type="nucleotide sequence ID" value="NZ_CP051181.1"/>
</dbReference>
<organism evidence="2 3">
    <name type="scientific">Thalassovita gelatinovora</name>
    <name type="common">Thalassobius gelatinovorus</name>
    <dbReference type="NCBI Taxonomy" id="53501"/>
    <lineage>
        <taxon>Bacteria</taxon>
        <taxon>Pseudomonadati</taxon>
        <taxon>Pseudomonadota</taxon>
        <taxon>Alphaproteobacteria</taxon>
        <taxon>Rhodobacterales</taxon>
        <taxon>Roseobacteraceae</taxon>
        <taxon>Thalassovita</taxon>
    </lineage>
</organism>
<keyword evidence="2" id="KW-0804">Transcription</keyword>
<dbReference type="AlphaFoldDB" id="A0A0P1FRH8"/>
<gene>
    <name evidence="2" type="ORF">TG4357_00489</name>
</gene>
<dbReference type="Gene3D" id="2.20.28.30">
    <property type="entry name" value="RNA polymerase ii, chain L"/>
    <property type="match status" value="2"/>
</dbReference>
<accession>A0A0P1FRH8</accession>
<keyword evidence="1" id="KW-1133">Transmembrane helix</keyword>